<proteinExistence type="predicted"/>
<evidence type="ECO:0000313" key="1">
    <source>
        <dbReference type="EMBL" id="PWC09593.1"/>
    </source>
</evidence>
<sequence>MTAFTVSSMQNLPAGLRNVIGKHFADSRWRETCAYYNGLSERYRLTVCFHAQLKKRHSVFRLQEMTEAERTMIVCAIDELRHAFSRQRKHGINHATFLSWLSVSERKTLFMHAGLSEKEFSQPYWHINDESCKWRGSLLRALNELLSLFDDAPEILTAIKPEEYFN</sequence>
<dbReference type="Proteomes" id="UP000296159">
    <property type="component" value="Unassembled WGS sequence"/>
</dbReference>
<name>A0A2U1TJK1_9GAMM</name>
<evidence type="ECO:0000313" key="2">
    <source>
        <dbReference type="Proteomes" id="UP000296159"/>
    </source>
</evidence>
<comment type="caution">
    <text evidence="1">The sequence shown here is derived from an EMBL/GenBank/DDBJ whole genome shotgun (WGS) entry which is preliminary data.</text>
</comment>
<dbReference type="RefSeq" id="WP_136168778.1">
    <property type="nucleotide sequence ID" value="NZ_KZ819110.1"/>
</dbReference>
<accession>A0A2U1TJK1</accession>
<reference evidence="1 2" key="1">
    <citation type="submission" date="2018-04" db="EMBL/GenBank/DDBJ databases">
        <title>Brenneria corticis sp.nov.</title>
        <authorList>
            <person name="Li Y."/>
        </authorList>
    </citation>
    <scope>NUCLEOTIDE SEQUENCE [LARGE SCALE GENOMIC DNA]</scope>
    <source>
        <strain evidence="1 2">CFCC 11842</strain>
    </source>
</reference>
<keyword evidence="2" id="KW-1185">Reference proteome</keyword>
<organism evidence="1 2">
    <name type="scientific">Brenneria corticis</name>
    <dbReference type="NCBI Taxonomy" id="2173106"/>
    <lineage>
        <taxon>Bacteria</taxon>
        <taxon>Pseudomonadati</taxon>
        <taxon>Pseudomonadota</taxon>
        <taxon>Gammaproteobacteria</taxon>
        <taxon>Enterobacterales</taxon>
        <taxon>Pectobacteriaceae</taxon>
        <taxon>Brenneria</taxon>
    </lineage>
</organism>
<gene>
    <name evidence="1" type="ORF">DDT56_23610</name>
</gene>
<protein>
    <submittedName>
        <fullName evidence="1">Replication protein B</fullName>
    </submittedName>
</protein>
<dbReference type="EMBL" id="QDKH01000048">
    <property type="protein sequence ID" value="PWC09593.1"/>
    <property type="molecule type" value="Genomic_DNA"/>
</dbReference>
<dbReference type="AlphaFoldDB" id="A0A2U1TJK1"/>